<dbReference type="EMBL" id="QZFU01000014">
    <property type="protein sequence ID" value="RJO77960.1"/>
    <property type="molecule type" value="Genomic_DNA"/>
</dbReference>
<protein>
    <submittedName>
        <fullName evidence="1">Uncharacterized protein</fullName>
    </submittedName>
</protein>
<sequence length="80" mass="8633">MPPQPAHVRLCSACSPPVVVELPDHRALFGDRIAELKPAFDAGYDGYCPFHDFTEVALVLQDWGAVVLEARGWGVVVTAG</sequence>
<reference evidence="1 2" key="1">
    <citation type="submission" date="2018-09" db="EMBL/GenBank/DDBJ databases">
        <title>YIM PH21274 draft genome.</title>
        <authorList>
            <person name="Miao C."/>
        </authorList>
    </citation>
    <scope>NUCLEOTIDE SEQUENCE [LARGE SCALE GENOMIC DNA]</scope>
    <source>
        <strain evidence="1 2">YIM PH 21724</strain>
    </source>
</reference>
<dbReference type="Proteomes" id="UP000266677">
    <property type="component" value="Unassembled WGS sequence"/>
</dbReference>
<keyword evidence="2" id="KW-1185">Reference proteome</keyword>
<comment type="caution">
    <text evidence="1">The sequence shown here is derived from an EMBL/GenBank/DDBJ whole genome shotgun (WGS) entry which is preliminary data.</text>
</comment>
<evidence type="ECO:0000313" key="2">
    <source>
        <dbReference type="Proteomes" id="UP000266677"/>
    </source>
</evidence>
<proteinExistence type="predicted"/>
<evidence type="ECO:0000313" key="1">
    <source>
        <dbReference type="EMBL" id="RJO77960.1"/>
    </source>
</evidence>
<dbReference type="AlphaFoldDB" id="A0A3A4KSU5"/>
<organism evidence="1 2">
    <name type="scientific">Nocardia panacis</name>
    <dbReference type="NCBI Taxonomy" id="2340916"/>
    <lineage>
        <taxon>Bacteria</taxon>
        <taxon>Bacillati</taxon>
        <taxon>Actinomycetota</taxon>
        <taxon>Actinomycetes</taxon>
        <taxon>Mycobacteriales</taxon>
        <taxon>Nocardiaceae</taxon>
        <taxon>Nocardia</taxon>
    </lineage>
</organism>
<name>A0A3A4KSU5_9NOCA</name>
<gene>
    <name evidence="1" type="ORF">D5S18_06710</name>
</gene>
<accession>A0A3A4KSU5</accession>
<dbReference type="RefSeq" id="WP_120038937.1">
    <property type="nucleotide sequence ID" value="NZ_QZFU01000014.1"/>
</dbReference>